<dbReference type="Gene3D" id="3.10.105.10">
    <property type="entry name" value="Dipeptide-binding Protein, Domain 3"/>
    <property type="match status" value="1"/>
</dbReference>
<dbReference type="PIRSF" id="PIRSF002741">
    <property type="entry name" value="MppA"/>
    <property type="match status" value="1"/>
</dbReference>
<dbReference type="Proteomes" id="UP000188879">
    <property type="component" value="Unassembled WGS sequence"/>
</dbReference>
<proteinExistence type="inferred from homology"/>
<protein>
    <submittedName>
        <fullName evidence="6">ABC transporter substrate-binding protein</fullName>
    </submittedName>
</protein>
<dbReference type="EMBL" id="MLCO01000225">
    <property type="protein sequence ID" value="ONG49495.1"/>
    <property type="molecule type" value="Genomic_DNA"/>
</dbReference>
<evidence type="ECO:0000313" key="7">
    <source>
        <dbReference type="Proteomes" id="UP000188879"/>
    </source>
</evidence>
<comment type="subcellular location">
    <subcellularLocation>
        <location evidence="1">Periplasm</location>
    </subcellularLocation>
</comment>
<dbReference type="Gene3D" id="3.40.190.10">
    <property type="entry name" value="Periplasmic binding protein-like II"/>
    <property type="match status" value="1"/>
</dbReference>
<dbReference type="InterPro" id="IPR039424">
    <property type="entry name" value="SBP_5"/>
</dbReference>
<evidence type="ECO:0000256" key="3">
    <source>
        <dbReference type="ARBA" id="ARBA00022729"/>
    </source>
</evidence>
<evidence type="ECO:0000256" key="1">
    <source>
        <dbReference type="ARBA" id="ARBA00004418"/>
    </source>
</evidence>
<comment type="similarity">
    <text evidence="2">Belongs to the bacterial solute-binding protein 5 family.</text>
</comment>
<evidence type="ECO:0000256" key="2">
    <source>
        <dbReference type="ARBA" id="ARBA00005695"/>
    </source>
</evidence>
<reference evidence="6 7" key="1">
    <citation type="submission" date="2016-10" db="EMBL/GenBank/DDBJ databases">
        <title>Draft Genome sequence of Roseomonas sp. strain M3.</title>
        <authorList>
            <person name="Subhash Y."/>
            <person name="Lee S."/>
        </authorList>
    </citation>
    <scope>NUCLEOTIDE SEQUENCE [LARGE SCALE GENOMIC DNA]</scope>
    <source>
        <strain evidence="6 7">M3</strain>
    </source>
</reference>
<dbReference type="GO" id="GO:0043190">
    <property type="term" value="C:ATP-binding cassette (ABC) transporter complex"/>
    <property type="evidence" value="ECO:0007669"/>
    <property type="project" value="InterPro"/>
</dbReference>
<name>A0A1V2GXG2_9PROT</name>
<dbReference type="GO" id="GO:1904680">
    <property type="term" value="F:peptide transmembrane transporter activity"/>
    <property type="evidence" value="ECO:0007669"/>
    <property type="project" value="TreeGrafter"/>
</dbReference>
<dbReference type="AlphaFoldDB" id="A0A1V2GXG2"/>
<dbReference type="GO" id="GO:0030288">
    <property type="term" value="C:outer membrane-bounded periplasmic space"/>
    <property type="evidence" value="ECO:0007669"/>
    <property type="project" value="UniProtKB-ARBA"/>
</dbReference>
<feature type="domain" description="Solute-binding protein family 5" evidence="5">
    <location>
        <begin position="74"/>
        <end position="417"/>
    </location>
</feature>
<accession>A0A1V2GXG2</accession>
<dbReference type="GO" id="GO:0015833">
    <property type="term" value="P:peptide transport"/>
    <property type="evidence" value="ECO:0007669"/>
    <property type="project" value="TreeGrafter"/>
</dbReference>
<keyword evidence="3 4" id="KW-0732">Signal</keyword>
<organism evidence="6 7">
    <name type="scientific">Teichococcus deserti</name>
    <dbReference type="NCBI Taxonomy" id="1817963"/>
    <lineage>
        <taxon>Bacteria</taxon>
        <taxon>Pseudomonadati</taxon>
        <taxon>Pseudomonadota</taxon>
        <taxon>Alphaproteobacteria</taxon>
        <taxon>Acetobacterales</taxon>
        <taxon>Roseomonadaceae</taxon>
        <taxon>Roseomonas</taxon>
    </lineage>
</organism>
<dbReference type="InterPro" id="IPR000914">
    <property type="entry name" value="SBP_5_dom"/>
</dbReference>
<feature type="chain" id="PRO_5012753318" evidence="4">
    <location>
        <begin position="24"/>
        <end position="528"/>
    </location>
</feature>
<dbReference type="SUPFAM" id="SSF53850">
    <property type="entry name" value="Periplasmic binding protein-like II"/>
    <property type="match status" value="1"/>
</dbReference>
<keyword evidence="7" id="KW-1185">Reference proteome</keyword>
<dbReference type="OrthoDB" id="7318145at2"/>
<dbReference type="RefSeq" id="WP_076959191.1">
    <property type="nucleotide sequence ID" value="NZ_MLCO01000225.1"/>
</dbReference>
<dbReference type="CDD" id="cd08502">
    <property type="entry name" value="PBP2_NikA_DppA_OppA_like_16"/>
    <property type="match status" value="1"/>
</dbReference>
<dbReference type="PANTHER" id="PTHR30290:SF38">
    <property type="entry name" value="D,D-DIPEPTIDE-BINDING PERIPLASMIC PROTEIN DDPA-RELATED"/>
    <property type="match status" value="1"/>
</dbReference>
<sequence length="528" mass="57830">MPRRRTLLSAAAAALAAPVFTPAVGRAQNRSVLKFIPQSDLALLDPVQTTGLVTRNHGAMVFDTLYGLDAGFVPQPQMAAGHSVEDDGRSWLITLREGLTFHDGAPVLARDVAASIERWSRIDALGQTLRARAEEIVAASDRVLRIRLKQPFPQLPFALGKASATCFIMPERLARTDIAAQVSEIIGSGPFRFLAGERMAGQRAVYEKFAGYVPRAEPPSFMAGGKVVKVDRVEWHTIPDASTAAAALQSGEMDWWEQPIPDLLPVLRRSRGIAVEVKDKGGYLGMIRFNHLHPPFDNPAIRRAFLAGINQADYMIATMGSDTSLWKDRVGFFTPGSPLANEAGLDALTAPRSLDRVRQALAAAGYKGEKVVFIVPSDLPSLNAMSEITADLFRRVGINLDYQALDWGTVLPRLSSRNAPDKGGWSVWCNYLPGIVAVNPAGNSFMRGIGQRGPVGWPSSERLEALRDSFLEATDAAEQRRIAGEMQRQAFQDLPYIPTGFYYQPTAYRTSLRNIVEGFPVFWGLEKA</sequence>
<evidence type="ECO:0000259" key="5">
    <source>
        <dbReference type="Pfam" id="PF00496"/>
    </source>
</evidence>
<dbReference type="PANTHER" id="PTHR30290">
    <property type="entry name" value="PERIPLASMIC BINDING COMPONENT OF ABC TRANSPORTER"/>
    <property type="match status" value="1"/>
</dbReference>
<evidence type="ECO:0000313" key="6">
    <source>
        <dbReference type="EMBL" id="ONG49495.1"/>
    </source>
</evidence>
<evidence type="ECO:0000256" key="4">
    <source>
        <dbReference type="SAM" id="SignalP"/>
    </source>
</evidence>
<gene>
    <name evidence="6" type="ORF">BKE38_20675</name>
</gene>
<dbReference type="InterPro" id="IPR030678">
    <property type="entry name" value="Peptide/Ni-bd"/>
</dbReference>
<feature type="signal peptide" evidence="4">
    <location>
        <begin position="1"/>
        <end position="23"/>
    </location>
</feature>
<dbReference type="Pfam" id="PF00496">
    <property type="entry name" value="SBP_bac_5"/>
    <property type="match status" value="1"/>
</dbReference>
<comment type="caution">
    <text evidence="6">The sequence shown here is derived from an EMBL/GenBank/DDBJ whole genome shotgun (WGS) entry which is preliminary data.</text>
</comment>